<feature type="region of interest" description="Disordered" evidence="1">
    <location>
        <begin position="175"/>
        <end position="197"/>
    </location>
</feature>
<evidence type="ECO:0000313" key="3">
    <source>
        <dbReference type="Proteomes" id="UP000324222"/>
    </source>
</evidence>
<evidence type="ECO:0000313" key="2">
    <source>
        <dbReference type="EMBL" id="MPC10430.1"/>
    </source>
</evidence>
<proteinExistence type="predicted"/>
<dbReference type="Proteomes" id="UP000324222">
    <property type="component" value="Unassembled WGS sequence"/>
</dbReference>
<comment type="caution">
    <text evidence="2">The sequence shown here is derived from an EMBL/GenBank/DDBJ whole genome shotgun (WGS) entry which is preliminary data.</text>
</comment>
<keyword evidence="3" id="KW-1185">Reference proteome</keyword>
<sequence length="197" mass="21691">MCPRQPIGPRLICGWMARNGSAPPIRLAPQCPTPLSHSTHPTFLYLSPSPTYPTFLYPFPTSTLILPSSTPLYNAPISSCCSCALPTPQSLPIACQRPSPSPFAILLLVLHALFRLRRSNKFLDFYNQHRCYSVQQQNSINVSGPLSPAAPLPTLKFPRHIPSPRHPALLLPNFPVSARGPPRLPAPQYPTAENKTQ</sequence>
<gene>
    <name evidence="2" type="ORF">E2C01_003065</name>
</gene>
<name>A0A5B7CLY0_PORTR</name>
<dbReference type="AlphaFoldDB" id="A0A5B7CLY0"/>
<dbReference type="EMBL" id="VSRR010000117">
    <property type="protein sequence ID" value="MPC10430.1"/>
    <property type="molecule type" value="Genomic_DNA"/>
</dbReference>
<organism evidence="2 3">
    <name type="scientific">Portunus trituberculatus</name>
    <name type="common">Swimming crab</name>
    <name type="synonym">Neptunus trituberculatus</name>
    <dbReference type="NCBI Taxonomy" id="210409"/>
    <lineage>
        <taxon>Eukaryota</taxon>
        <taxon>Metazoa</taxon>
        <taxon>Ecdysozoa</taxon>
        <taxon>Arthropoda</taxon>
        <taxon>Crustacea</taxon>
        <taxon>Multicrustacea</taxon>
        <taxon>Malacostraca</taxon>
        <taxon>Eumalacostraca</taxon>
        <taxon>Eucarida</taxon>
        <taxon>Decapoda</taxon>
        <taxon>Pleocyemata</taxon>
        <taxon>Brachyura</taxon>
        <taxon>Eubrachyura</taxon>
        <taxon>Portunoidea</taxon>
        <taxon>Portunidae</taxon>
        <taxon>Portuninae</taxon>
        <taxon>Portunus</taxon>
    </lineage>
</organism>
<accession>A0A5B7CLY0</accession>
<reference evidence="2 3" key="1">
    <citation type="submission" date="2019-05" db="EMBL/GenBank/DDBJ databases">
        <title>Another draft genome of Portunus trituberculatus and its Hox gene families provides insights of decapod evolution.</title>
        <authorList>
            <person name="Jeong J.-H."/>
            <person name="Song I."/>
            <person name="Kim S."/>
            <person name="Choi T."/>
            <person name="Kim D."/>
            <person name="Ryu S."/>
            <person name="Kim W."/>
        </authorList>
    </citation>
    <scope>NUCLEOTIDE SEQUENCE [LARGE SCALE GENOMIC DNA]</scope>
    <source>
        <tissue evidence="2">Muscle</tissue>
    </source>
</reference>
<evidence type="ECO:0000256" key="1">
    <source>
        <dbReference type="SAM" id="MobiDB-lite"/>
    </source>
</evidence>
<protein>
    <submittedName>
        <fullName evidence="2">Uncharacterized protein</fullName>
    </submittedName>
</protein>